<protein>
    <submittedName>
        <fullName evidence="1">Uncharacterized protein</fullName>
    </submittedName>
</protein>
<dbReference type="EMBL" id="JAXOTQ010000071">
    <property type="protein sequence ID" value="MDZ5494351.1"/>
    <property type="molecule type" value="Genomic_DNA"/>
</dbReference>
<accession>A0ABU5JP30</accession>
<organism evidence="1 2">
    <name type="scientific">Micromonospora sicca</name>
    <dbReference type="NCBI Taxonomy" id="2202420"/>
    <lineage>
        <taxon>Bacteria</taxon>
        <taxon>Bacillati</taxon>
        <taxon>Actinomycetota</taxon>
        <taxon>Actinomycetes</taxon>
        <taxon>Micromonosporales</taxon>
        <taxon>Micromonosporaceae</taxon>
        <taxon>Micromonospora</taxon>
    </lineage>
</organism>
<dbReference type="SUPFAM" id="SSF56601">
    <property type="entry name" value="beta-lactamase/transpeptidase-like"/>
    <property type="match status" value="1"/>
</dbReference>
<dbReference type="InterPro" id="IPR012338">
    <property type="entry name" value="Beta-lactam/transpept-like"/>
</dbReference>
<reference evidence="1 2" key="1">
    <citation type="submission" date="2023-12" db="EMBL/GenBank/DDBJ databases">
        <title>Micromonospora sp. nov., isolated from Atacama Desert.</title>
        <authorList>
            <person name="Carro L."/>
            <person name="Golinska P."/>
            <person name="Klenk H.-P."/>
            <person name="Goodfellow M."/>
        </authorList>
    </citation>
    <scope>NUCLEOTIDE SEQUENCE [LARGE SCALE GENOMIC DNA]</scope>
    <source>
        <strain evidence="1 2">4G53</strain>
    </source>
</reference>
<evidence type="ECO:0000313" key="2">
    <source>
        <dbReference type="Proteomes" id="UP001290101"/>
    </source>
</evidence>
<proteinExistence type="predicted"/>
<comment type="caution">
    <text evidence="1">The sequence shown here is derived from an EMBL/GenBank/DDBJ whole genome shotgun (WGS) entry which is preliminary data.</text>
</comment>
<dbReference type="Proteomes" id="UP001290101">
    <property type="component" value="Unassembled WGS sequence"/>
</dbReference>
<evidence type="ECO:0000313" key="1">
    <source>
        <dbReference type="EMBL" id="MDZ5494351.1"/>
    </source>
</evidence>
<gene>
    <name evidence="1" type="ORF">U2F25_33735</name>
</gene>
<sequence>MLFPNPFPNLLTPGPAMRVALTAALAQTGLTFPAERVHLDTAISIAAVINPTSTSPRFAYAGFRDTEMHFSGSLLKAAAMFAAFQLRQSASQHVLTAGDCTPSGVFNDLKSAFNQNIKNAAPRFQTEPGITENMRVPKYPTIFGPPEELASGGCLISFSQVFAANMRGMTVPSHNPETSACIQALGYSWINGLLAKTGLFNPSTNTGIWLAGTFTGAFPAVRVPSMNDGPSAQSTTTVDMARLFALIVEGSILDSHSIDGIASDMRQLLADAQSAGDSSWMTTGARQHINGLGAGFTSPTARSAWAA</sequence>
<keyword evidence="2" id="KW-1185">Reference proteome</keyword>
<dbReference type="Gene3D" id="3.40.710.10">
    <property type="entry name" value="DD-peptidase/beta-lactamase superfamily"/>
    <property type="match status" value="1"/>
</dbReference>
<dbReference type="RefSeq" id="WP_322443819.1">
    <property type="nucleotide sequence ID" value="NZ_JAXOTQ010000071.1"/>
</dbReference>
<name>A0ABU5JP30_9ACTN</name>